<keyword evidence="1" id="KW-0812">Transmembrane</keyword>
<organism evidence="2 3">
    <name type="scientific">Aquimarina aggregata</name>
    <dbReference type="NCBI Taxonomy" id="1642818"/>
    <lineage>
        <taxon>Bacteria</taxon>
        <taxon>Pseudomonadati</taxon>
        <taxon>Bacteroidota</taxon>
        <taxon>Flavobacteriia</taxon>
        <taxon>Flavobacteriales</taxon>
        <taxon>Flavobacteriaceae</taxon>
        <taxon>Aquimarina</taxon>
    </lineage>
</organism>
<evidence type="ECO:0000313" key="3">
    <source>
        <dbReference type="Proteomes" id="UP000076715"/>
    </source>
</evidence>
<reference evidence="2 3" key="1">
    <citation type="submission" date="2016-01" db="EMBL/GenBank/DDBJ databases">
        <title>The draft genome sequence of Aquimarina sp. RZW4-3-2.</title>
        <authorList>
            <person name="Wang Y."/>
        </authorList>
    </citation>
    <scope>NUCLEOTIDE SEQUENCE [LARGE SCALE GENOMIC DNA]</scope>
    <source>
        <strain evidence="2 3">RZW4-3-2</strain>
    </source>
</reference>
<dbReference type="Proteomes" id="UP000076715">
    <property type="component" value="Unassembled WGS sequence"/>
</dbReference>
<evidence type="ECO:0000313" key="2">
    <source>
        <dbReference type="EMBL" id="KZS42656.1"/>
    </source>
</evidence>
<evidence type="ECO:0000256" key="1">
    <source>
        <dbReference type="SAM" id="Phobius"/>
    </source>
</evidence>
<feature type="transmembrane region" description="Helical" evidence="1">
    <location>
        <begin position="35"/>
        <end position="54"/>
    </location>
</feature>
<sequence length="86" mass="8567">MGSNKNKLKIKNNKMRNLKIEEVNRINGGINASHGAGISCTAAILGGAVLFFGTAGLGSAAAFSLGLAGCSGFGGAAITSSKPKEK</sequence>
<keyword evidence="3" id="KW-1185">Reference proteome</keyword>
<feature type="transmembrane region" description="Helical" evidence="1">
    <location>
        <begin position="60"/>
        <end position="79"/>
    </location>
</feature>
<evidence type="ECO:0008006" key="4">
    <source>
        <dbReference type="Google" id="ProtNLM"/>
    </source>
</evidence>
<accession>A0A163CQD9</accession>
<dbReference type="EMBL" id="LQRT01000002">
    <property type="protein sequence ID" value="KZS42656.1"/>
    <property type="molecule type" value="Genomic_DNA"/>
</dbReference>
<keyword evidence="1" id="KW-0472">Membrane</keyword>
<proteinExistence type="predicted"/>
<comment type="caution">
    <text evidence="2">The sequence shown here is derived from an EMBL/GenBank/DDBJ whole genome shotgun (WGS) entry which is preliminary data.</text>
</comment>
<dbReference type="AlphaFoldDB" id="A0A163CQD9"/>
<gene>
    <name evidence="2" type="ORF">AWE51_04195</name>
</gene>
<protein>
    <recommendedName>
        <fullName evidence="4">Bacteriocin</fullName>
    </recommendedName>
</protein>
<keyword evidence="1" id="KW-1133">Transmembrane helix</keyword>
<name>A0A163CQD9_9FLAO</name>